<dbReference type="Proteomes" id="UP000316659">
    <property type="component" value="Unassembled WGS sequence"/>
</dbReference>
<dbReference type="EMBL" id="BJNZ01000027">
    <property type="protein sequence ID" value="GED11334.1"/>
    <property type="molecule type" value="Genomic_DNA"/>
</dbReference>
<sequence length="634" mass="68851">MTHPQVRRCLETIISTQRAPAHEGERDTPIDATVLASVSGRSSRESQAAAAAEWAACAPLLAGALRVRLASRRASGIQYRDRDERALTAVLPSMPAAVRVYGDDGTCRALCFDLDSSRGGAARVMADASRLVRELESAGARVITDVSPNGGRHVYVPLAERLDYTSARELVEAIATAYPTMDPGPHQSLRTGCIRVPGAAHASGGHQALTMSLNIAVDVLHRPSPREVVAALQETYRAQIGARRATQAPLQAAEPSTEPRSSAAHGRALSARLTRIARDGVYDTDRYDSPSEARQAVIAGAAAAGWRLADVAARLSDGRWPGLAALYARYSPTQRHGALARDWHNAQRLVAQHAEQSATTRNVTVHRSNTSAQESQGGAPGLGDEHAFIRTWRACLRTSEQHRFPGRKWYGARFLLRALGEAAHKTGSRYVSFGTRSLAIASGMDHSTVSVLLHELSKAGWIDRLEQGRGEYADLYALTLPSDLIDRAADLRWDRGRIHALRPVFRELGHVAALVFEAVENGRAETVTQLVDTTGISRRAVHEAVDLLTSWGLLDRARGALLPRSDALLRVAEHLGVLEAVAAQLRLYAAQRGAWRTYLSRHESIEPGDPAESWWWPPDDAQASEWTLVDGLAT</sequence>
<evidence type="ECO:0000313" key="3">
    <source>
        <dbReference type="Proteomes" id="UP000316659"/>
    </source>
</evidence>
<comment type="caution">
    <text evidence="2">The sequence shown here is derived from an EMBL/GenBank/DDBJ whole genome shotgun (WGS) entry which is preliminary data.</text>
</comment>
<reference evidence="2 3" key="1">
    <citation type="submission" date="2019-06" db="EMBL/GenBank/DDBJ databases">
        <title>Whole genome shotgun sequence of Cellulosimicrobium cellulans NBRC 15516.</title>
        <authorList>
            <person name="Hosoyama A."/>
            <person name="Uohara A."/>
            <person name="Ohji S."/>
            <person name="Ichikawa N."/>
        </authorList>
    </citation>
    <scope>NUCLEOTIDE SEQUENCE [LARGE SCALE GENOMIC DNA]</scope>
    <source>
        <strain evidence="2 3">NBRC 15516</strain>
    </source>
</reference>
<feature type="region of interest" description="Disordered" evidence="1">
    <location>
        <begin position="243"/>
        <end position="268"/>
    </location>
</feature>
<evidence type="ECO:0000256" key="1">
    <source>
        <dbReference type="SAM" id="MobiDB-lite"/>
    </source>
</evidence>
<gene>
    <name evidence="2" type="ORF">CCE02nite_33330</name>
</gene>
<organism evidence="2 3">
    <name type="scientific">Cellulosimicrobium cellulans</name>
    <name type="common">Arthrobacter luteus</name>
    <dbReference type="NCBI Taxonomy" id="1710"/>
    <lineage>
        <taxon>Bacteria</taxon>
        <taxon>Bacillati</taxon>
        <taxon>Actinomycetota</taxon>
        <taxon>Actinomycetes</taxon>
        <taxon>Micrococcales</taxon>
        <taxon>Promicromonosporaceae</taxon>
        <taxon>Cellulosimicrobium</taxon>
    </lineage>
</organism>
<name>A0A4Y4E5M9_CELCE</name>
<feature type="compositionally biased region" description="Polar residues" evidence="1">
    <location>
        <begin position="355"/>
        <end position="376"/>
    </location>
</feature>
<feature type="region of interest" description="Disordered" evidence="1">
    <location>
        <begin position="355"/>
        <end position="381"/>
    </location>
</feature>
<accession>A0A4Y4E5M9</accession>
<protein>
    <submittedName>
        <fullName evidence="2">Uncharacterized protein</fullName>
    </submittedName>
</protein>
<proteinExistence type="predicted"/>
<evidence type="ECO:0000313" key="2">
    <source>
        <dbReference type="EMBL" id="GED11334.1"/>
    </source>
</evidence>
<dbReference type="AlphaFoldDB" id="A0A4Y4E5M9"/>
<dbReference type="Gene3D" id="3.90.920.10">
    <property type="entry name" value="DNA primase, PRIM domain"/>
    <property type="match status" value="1"/>
</dbReference>